<dbReference type="GO" id="GO:0016787">
    <property type="term" value="F:hydrolase activity"/>
    <property type="evidence" value="ECO:0007669"/>
    <property type="project" value="UniProtKB-KW"/>
</dbReference>
<dbReference type="CDD" id="cd07411">
    <property type="entry name" value="MPP_SoxB_N"/>
    <property type="match status" value="1"/>
</dbReference>
<dbReference type="NCBIfam" id="TIGR04486">
    <property type="entry name" value="thiosulf_SoxB"/>
    <property type="match status" value="1"/>
</dbReference>
<gene>
    <name evidence="3" type="ordered locus">RPB_4369</name>
</gene>
<dbReference type="Proteomes" id="UP000008809">
    <property type="component" value="Chromosome"/>
</dbReference>
<reference evidence="3 4" key="1">
    <citation type="submission" date="2006-01" db="EMBL/GenBank/DDBJ databases">
        <title>Complete sequence of Rhodopseudomonas palustris HaA2.</title>
        <authorList>
            <consortium name="US DOE Joint Genome Institute"/>
            <person name="Copeland A."/>
            <person name="Lucas S."/>
            <person name="Lapidus A."/>
            <person name="Barry K."/>
            <person name="Detter J.C."/>
            <person name="Glavina T."/>
            <person name="Hammon N."/>
            <person name="Israni S."/>
            <person name="Pitluck S."/>
            <person name="Chain P."/>
            <person name="Malfatti S."/>
            <person name="Shin M."/>
            <person name="Vergez L."/>
            <person name="Schmutz J."/>
            <person name="Larimer F."/>
            <person name="Land M."/>
            <person name="Hauser L."/>
            <person name="Pelletier D.A."/>
            <person name="Kyrpides N."/>
            <person name="Anderson I."/>
            <person name="Oda Y."/>
            <person name="Harwood C.S."/>
            <person name="Richardson P."/>
        </authorList>
    </citation>
    <scope>NUCLEOTIDE SEQUENCE [LARGE SCALE GENOMIC DNA]</scope>
    <source>
        <strain evidence="3 4">HaA2</strain>
    </source>
</reference>
<evidence type="ECO:0000259" key="2">
    <source>
        <dbReference type="Pfam" id="PF02872"/>
    </source>
</evidence>
<proteinExistence type="inferred from homology"/>
<dbReference type="InterPro" id="IPR029052">
    <property type="entry name" value="Metallo-depent_PP-like"/>
</dbReference>
<dbReference type="InterPro" id="IPR008334">
    <property type="entry name" value="5'-Nucleotdase_C"/>
</dbReference>
<dbReference type="HOGENOM" id="CLU_005854_7_5_5"/>
<dbReference type="InterPro" id="IPR036907">
    <property type="entry name" value="5'-Nucleotdase_C_sf"/>
</dbReference>
<dbReference type="PRINTS" id="PR01607">
    <property type="entry name" value="APYRASEFAMLY"/>
</dbReference>
<organism evidence="3 4">
    <name type="scientific">Rhodopseudomonas palustris (strain HaA2)</name>
    <dbReference type="NCBI Taxonomy" id="316058"/>
    <lineage>
        <taxon>Bacteria</taxon>
        <taxon>Pseudomonadati</taxon>
        <taxon>Pseudomonadota</taxon>
        <taxon>Alphaproteobacteria</taxon>
        <taxon>Hyphomicrobiales</taxon>
        <taxon>Nitrobacteraceae</taxon>
        <taxon>Rhodopseudomonas</taxon>
    </lineage>
</organism>
<keyword evidence="1" id="KW-0378">Hydrolase</keyword>
<protein>
    <submittedName>
        <fullName evidence="3">Sulfate thiol esterase SoxB</fullName>
    </submittedName>
</protein>
<keyword evidence="1" id="KW-0547">Nucleotide-binding</keyword>
<dbReference type="Gene3D" id="6.10.140.570">
    <property type="match status" value="1"/>
</dbReference>
<dbReference type="InterPro" id="IPR006311">
    <property type="entry name" value="TAT_signal"/>
</dbReference>
<evidence type="ECO:0000313" key="3">
    <source>
        <dbReference type="EMBL" id="ABD09056.1"/>
    </source>
</evidence>
<name>Q2IRV4_RHOP2</name>
<feature type="domain" description="5'-Nucleotidase C-terminal" evidence="2">
    <location>
        <begin position="407"/>
        <end position="540"/>
    </location>
</feature>
<dbReference type="KEGG" id="rpb:RPB_4369"/>
<dbReference type="Gene3D" id="3.60.21.10">
    <property type="match status" value="1"/>
</dbReference>
<dbReference type="PROSITE" id="PS51318">
    <property type="entry name" value="TAT"/>
    <property type="match status" value="1"/>
</dbReference>
<keyword evidence="4" id="KW-1185">Reference proteome</keyword>
<dbReference type="SUPFAM" id="SSF55816">
    <property type="entry name" value="5'-nucleotidase (syn. UDP-sugar hydrolase), C-terminal domain"/>
    <property type="match status" value="1"/>
</dbReference>
<dbReference type="GO" id="GO:0000166">
    <property type="term" value="F:nucleotide binding"/>
    <property type="evidence" value="ECO:0007669"/>
    <property type="project" value="UniProtKB-KW"/>
</dbReference>
<dbReference type="Gene3D" id="3.90.780.10">
    <property type="entry name" value="5'-Nucleotidase, C-terminal domain"/>
    <property type="match status" value="1"/>
</dbReference>
<dbReference type="SUPFAM" id="SSF56300">
    <property type="entry name" value="Metallo-dependent phosphatases"/>
    <property type="match status" value="1"/>
</dbReference>
<dbReference type="PANTHER" id="PTHR11575">
    <property type="entry name" value="5'-NUCLEOTIDASE-RELATED"/>
    <property type="match status" value="1"/>
</dbReference>
<evidence type="ECO:0000313" key="4">
    <source>
        <dbReference type="Proteomes" id="UP000008809"/>
    </source>
</evidence>
<dbReference type="InterPro" id="IPR041829">
    <property type="entry name" value="SoxB_N"/>
</dbReference>
<comment type="similarity">
    <text evidence="1">Belongs to the 5'-nucleotidase family.</text>
</comment>
<evidence type="ECO:0000256" key="1">
    <source>
        <dbReference type="RuleBase" id="RU362119"/>
    </source>
</evidence>
<accession>Q2IRV4</accession>
<dbReference type="GO" id="GO:0009166">
    <property type="term" value="P:nucleotide catabolic process"/>
    <property type="evidence" value="ECO:0007669"/>
    <property type="project" value="InterPro"/>
</dbReference>
<dbReference type="Pfam" id="PF02872">
    <property type="entry name" value="5_nucleotid_C"/>
    <property type="match status" value="1"/>
</dbReference>
<sequence length="578" mass="62985">MQGRVCADKGTETMISRREFLQATAAASALTIGSGLGPIGRVAAQQRLTQADILKFDPLGTLTLLHVTDIHAQLMPLHFREPSVNLGVGEVKGKPPHLTDAEFRNYFHVATGSPDAFALTADDFVALARNYGRMGGMDRIATLVNAVRAERGADKVLLLDGGDTWQGSWTSLQSKGQDMIDVMTALKLDAMTGHWEFTYGAERVKQVADSAPFAFLAQNVRDNEWQEPVFEARKMFERGGVKIAVIGQALPRTAVANPRWMFPNWEFGIREEDIQKQADDARAEGAEVVVLLSHNGFDVDRKLAGRVKGLDIILTAHTHDAMPGLIKVGDTVLVASGSHGKFVSRLDIAVKGKKVSDIRFKLMPVFADAIAPDPAMKQLVEKLRAPYAKDLARVVGKTDSLLYRRGNFNGTFDDLICDAMLKQRDTEIALSPGFRWGGTLLPNEDITWEAITNATAITYPNCYRSEMTGEQLKNVLEDIADNIFHPDPYFQGGGDMVRTGGMGYSIDIGKEIGSRISGMVHLKTGKPIEASKTYTVSGWASINQNTEGPPIWDVLAKHVAQAGPVKIDPNSAVKVSGA</sequence>
<dbReference type="GO" id="GO:0030288">
    <property type="term" value="C:outer membrane-bounded periplasmic space"/>
    <property type="evidence" value="ECO:0007669"/>
    <property type="project" value="TreeGrafter"/>
</dbReference>
<dbReference type="AlphaFoldDB" id="Q2IRV4"/>
<dbReference type="PANTHER" id="PTHR11575:SF42">
    <property type="entry name" value="SULFUR OXIDATION PROTEIN SOXB"/>
    <property type="match status" value="1"/>
</dbReference>
<dbReference type="STRING" id="316058.RPB_4369"/>
<dbReference type="InterPro" id="IPR006179">
    <property type="entry name" value="5_nucleotidase/apyrase"/>
</dbReference>
<dbReference type="InterPro" id="IPR030998">
    <property type="entry name" value="Thiosulf_SoxB"/>
</dbReference>
<dbReference type="EMBL" id="CP000250">
    <property type="protein sequence ID" value="ABD09056.1"/>
    <property type="molecule type" value="Genomic_DNA"/>
</dbReference>
<dbReference type="eggNOG" id="COG0737">
    <property type="taxonomic scope" value="Bacteria"/>
</dbReference>